<reference evidence="1" key="1">
    <citation type="submission" date="2020-07" db="EMBL/GenBank/DDBJ databases">
        <title>Multicomponent nature underlies the extraordinary mechanical properties of spider dragline silk.</title>
        <authorList>
            <person name="Kono N."/>
            <person name="Nakamura H."/>
            <person name="Mori M."/>
            <person name="Yoshida Y."/>
            <person name="Ohtoshi R."/>
            <person name="Malay A.D."/>
            <person name="Moran D.A.P."/>
            <person name="Tomita M."/>
            <person name="Numata K."/>
            <person name="Arakawa K."/>
        </authorList>
    </citation>
    <scope>NUCLEOTIDE SEQUENCE</scope>
</reference>
<gene>
    <name evidence="1" type="ORF">TNCT_666611</name>
</gene>
<dbReference type="AlphaFoldDB" id="A0A8X6L1X8"/>
<accession>A0A8X6L1X8</accession>
<sequence>MWVSFAKDFLKGLYLLYHRINGMTYHIFLKAVLPEVFNNILVGIRNIKCDICIIISISHLIFYRFDEVDQRFCHHVLPIYQVSVFFSWGHEGAPKYSDEGISFQDFQPLLQVLVKHFVSPKEDGSHLLDSARSVSILIVHN</sequence>
<protein>
    <submittedName>
        <fullName evidence="1">Uncharacterized protein</fullName>
    </submittedName>
</protein>
<evidence type="ECO:0000313" key="2">
    <source>
        <dbReference type="Proteomes" id="UP000887116"/>
    </source>
</evidence>
<keyword evidence="2" id="KW-1185">Reference proteome</keyword>
<comment type="caution">
    <text evidence="1">The sequence shown here is derived from an EMBL/GenBank/DDBJ whole genome shotgun (WGS) entry which is preliminary data.</text>
</comment>
<dbReference type="Proteomes" id="UP000887116">
    <property type="component" value="Unassembled WGS sequence"/>
</dbReference>
<organism evidence="1 2">
    <name type="scientific">Trichonephila clavata</name>
    <name type="common">Joro spider</name>
    <name type="synonym">Nephila clavata</name>
    <dbReference type="NCBI Taxonomy" id="2740835"/>
    <lineage>
        <taxon>Eukaryota</taxon>
        <taxon>Metazoa</taxon>
        <taxon>Ecdysozoa</taxon>
        <taxon>Arthropoda</taxon>
        <taxon>Chelicerata</taxon>
        <taxon>Arachnida</taxon>
        <taxon>Araneae</taxon>
        <taxon>Araneomorphae</taxon>
        <taxon>Entelegynae</taxon>
        <taxon>Araneoidea</taxon>
        <taxon>Nephilidae</taxon>
        <taxon>Trichonephila</taxon>
    </lineage>
</organism>
<proteinExistence type="predicted"/>
<dbReference type="EMBL" id="BMAO01034211">
    <property type="protein sequence ID" value="GFQ94730.1"/>
    <property type="molecule type" value="Genomic_DNA"/>
</dbReference>
<evidence type="ECO:0000313" key="1">
    <source>
        <dbReference type="EMBL" id="GFQ94730.1"/>
    </source>
</evidence>
<name>A0A8X6L1X8_TRICU</name>